<name>A0A1Y1YJA9_9PLEO</name>
<dbReference type="Pfam" id="PF08613">
    <property type="entry name" value="Cyclin"/>
    <property type="match status" value="1"/>
</dbReference>
<reference evidence="2 3" key="1">
    <citation type="submission" date="2016-07" db="EMBL/GenBank/DDBJ databases">
        <title>Pervasive Adenine N6-methylation of Active Genes in Fungi.</title>
        <authorList>
            <consortium name="DOE Joint Genome Institute"/>
            <person name="Mondo S.J."/>
            <person name="Dannebaum R.O."/>
            <person name="Kuo R.C."/>
            <person name="Labutti K."/>
            <person name="Haridas S."/>
            <person name="Kuo A."/>
            <person name="Salamov A."/>
            <person name="Ahrendt S.R."/>
            <person name="Lipzen A."/>
            <person name="Sullivan W."/>
            <person name="Andreopoulos W.B."/>
            <person name="Clum A."/>
            <person name="Lindquist E."/>
            <person name="Daum C."/>
            <person name="Ramamoorthy G.K."/>
            <person name="Gryganskyi A."/>
            <person name="Culley D."/>
            <person name="Magnuson J.K."/>
            <person name="James T.Y."/>
            <person name="O'Malley M.A."/>
            <person name="Stajich J.E."/>
            <person name="Spatafora J.W."/>
            <person name="Visel A."/>
            <person name="Grigoriev I.V."/>
        </authorList>
    </citation>
    <scope>NUCLEOTIDE SEQUENCE [LARGE SCALE GENOMIC DNA]</scope>
    <source>
        <strain evidence="2 3">CBS 115471</strain>
    </source>
</reference>
<evidence type="ECO:0000256" key="1">
    <source>
        <dbReference type="SAM" id="MobiDB-lite"/>
    </source>
</evidence>
<dbReference type="GO" id="GO:0005634">
    <property type="term" value="C:nucleus"/>
    <property type="evidence" value="ECO:0007669"/>
    <property type="project" value="TreeGrafter"/>
</dbReference>
<dbReference type="GO" id="GO:0000307">
    <property type="term" value="C:cyclin-dependent protein kinase holoenzyme complex"/>
    <property type="evidence" value="ECO:0007669"/>
    <property type="project" value="TreeGrafter"/>
</dbReference>
<dbReference type="GO" id="GO:0016538">
    <property type="term" value="F:cyclin-dependent protein serine/threonine kinase regulator activity"/>
    <property type="evidence" value="ECO:0007669"/>
    <property type="project" value="TreeGrafter"/>
</dbReference>
<evidence type="ECO:0000313" key="3">
    <source>
        <dbReference type="Proteomes" id="UP000193144"/>
    </source>
</evidence>
<organism evidence="2 3">
    <name type="scientific">Clohesyomyces aquaticus</name>
    <dbReference type="NCBI Taxonomy" id="1231657"/>
    <lineage>
        <taxon>Eukaryota</taxon>
        <taxon>Fungi</taxon>
        <taxon>Dikarya</taxon>
        <taxon>Ascomycota</taxon>
        <taxon>Pezizomycotina</taxon>
        <taxon>Dothideomycetes</taxon>
        <taxon>Pleosporomycetidae</taxon>
        <taxon>Pleosporales</taxon>
        <taxon>Lindgomycetaceae</taxon>
        <taxon>Clohesyomyces</taxon>
    </lineage>
</organism>
<dbReference type="AlphaFoldDB" id="A0A1Y1YJA9"/>
<dbReference type="OrthoDB" id="5304883at2759"/>
<comment type="caution">
    <text evidence="2">The sequence shown here is derived from an EMBL/GenBank/DDBJ whole genome shotgun (WGS) entry which is preliminary data.</text>
</comment>
<evidence type="ECO:0000313" key="2">
    <source>
        <dbReference type="EMBL" id="ORX98110.1"/>
    </source>
</evidence>
<feature type="compositionally biased region" description="Basic residues" evidence="1">
    <location>
        <begin position="92"/>
        <end position="102"/>
    </location>
</feature>
<dbReference type="InterPro" id="IPR013922">
    <property type="entry name" value="Cyclin_PHO80-like"/>
</dbReference>
<dbReference type="Proteomes" id="UP000193144">
    <property type="component" value="Unassembled WGS sequence"/>
</dbReference>
<dbReference type="EMBL" id="MCFA01000221">
    <property type="protein sequence ID" value="ORX98110.1"/>
    <property type="molecule type" value="Genomic_DNA"/>
</dbReference>
<feature type="region of interest" description="Disordered" evidence="1">
    <location>
        <begin position="1"/>
        <end position="34"/>
    </location>
</feature>
<sequence>MSSDIPTPPSAPNPASDAGVLPEFRPVSLDNIPSPPPDFDWDIMSMEADTAMRLVFTAVHDLALANGDVPPTPAITRPETPSKYTAVIQAAHARHRHHRRTPSRPATPIPEERSYVDPDPIEPPEASSDEPITTNTGQIGTESEPSTEEIANLARKFYSKHVPNVSLEKYSLRMQTYCPMTTPVWLGAGAYIYRMCCVDKRVPLTERTMHRVLLASLVTAMKALEDHRWHHGRFAKVGGVEAKSLTRVELAVIYLTGGHLQFLNPDDLRDAVVGLQKAARDATQANQLAATFNLALPTPKNSLE</sequence>
<gene>
    <name evidence="2" type="ORF">BCR34DRAFT_496405</name>
</gene>
<dbReference type="PANTHER" id="PTHR15615">
    <property type="match status" value="1"/>
</dbReference>
<dbReference type="Gene3D" id="1.10.472.10">
    <property type="entry name" value="Cyclin-like"/>
    <property type="match status" value="1"/>
</dbReference>
<dbReference type="PANTHER" id="PTHR15615:SF32">
    <property type="entry name" value="PROTEIN KINASE COMPLEX COMPONENT, PUTATIVE (AFU_ORTHOLOGUE AFUA_2G07660)-RELATED"/>
    <property type="match status" value="1"/>
</dbReference>
<protein>
    <submittedName>
        <fullName evidence="2">Cyclin-domain-containing protein</fullName>
    </submittedName>
</protein>
<dbReference type="STRING" id="1231657.A0A1Y1YJA9"/>
<keyword evidence="3" id="KW-1185">Reference proteome</keyword>
<accession>A0A1Y1YJA9</accession>
<feature type="compositionally biased region" description="Polar residues" evidence="1">
    <location>
        <begin position="130"/>
        <end position="144"/>
    </location>
</feature>
<feature type="region of interest" description="Disordered" evidence="1">
    <location>
        <begin position="92"/>
        <end position="148"/>
    </location>
</feature>
<proteinExistence type="predicted"/>
<dbReference type="GO" id="GO:0019901">
    <property type="term" value="F:protein kinase binding"/>
    <property type="evidence" value="ECO:0007669"/>
    <property type="project" value="InterPro"/>
</dbReference>
<feature type="compositionally biased region" description="Pro residues" evidence="1">
    <location>
        <begin position="1"/>
        <end position="12"/>
    </location>
</feature>